<dbReference type="GO" id="GO:0030479">
    <property type="term" value="C:actin cortical patch"/>
    <property type="evidence" value="ECO:0007669"/>
    <property type="project" value="TreeGrafter"/>
</dbReference>
<sequence length="461" mass="52029">MEFEVSYSLDNEQQFWDELDDIVSANCESHELIDNALRLYLSFTTKFKPEYLQSETEVKKCSYCLLASPLVAAHREYVRRQFVYCLLQEDDLPTLHLAAAFLRYDGTDGTGEANKNDETFEMMQAEGVFPRLVELIQNHNVQEDTGLHQLLLILLYEMSRIQRLSWEDLTSVDDTFVLYLFQIIEAVSDDANDPYHSHVINVLLVLNEQYMVASTTRANANHPSPTNRVIKALSTHGMTYKTFGSDLILMLNRETETSLQLLILKLFFLLFQSPSTAEYFYTNDLHVLVDVIIRNLLDLPSEDAAAAALRHTYLRVLHPILANSQISRPPHYKRDDINHLLHILATSGSHFAPIDPTTLRLVRRCQTVPWLQPTVSVDSNSDAYIRSNSHSDSEGGVGAPETPTSPSQEKDSAIGNGQRELARRMLGMGVKGAGESTMSIVEVAAHMERPGVQTPSRGRET</sequence>
<evidence type="ECO:0000313" key="3">
    <source>
        <dbReference type="EMBL" id="OCK81324.1"/>
    </source>
</evidence>
<gene>
    <name evidence="3" type="ORF">K432DRAFT_425046</name>
</gene>
<feature type="region of interest" description="Disordered" evidence="1">
    <location>
        <begin position="381"/>
        <end position="426"/>
    </location>
</feature>
<dbReference type="EMBL" id="KV744925">
    <property type="protein sequence ID" value="OCK81324.1"/>
    <property type="molecule type" value="Genomic_DNA"/>
</dbReference>
<dbReference type="AlphaFoldDB" id="A0A8E2ECN8"/>
<dbReference type="GO" id="GO:0071933">
    <property type="term" value="F:Arp2/3 complex binding"/>
    <property type="evidence" value="ECO:0007669"/>
    <property type="project" value="TreeGrafter"/>
</dbReference>
<name>A0A8E2ECN8_9PEZI</name>
<dbReference type="GO" id="GO:0000147">
    <property type="term" value="P:actin cortical patch assembly"/>
    <property type="evidence" value="ECO:0007669"/>
    <property type="project" value="TreeGrafter"/>
</dbReference>
<dbReference type="InterPro" id="IPR030125">
    <property type="entry name" value="SPIN90/Ldb17"/>
</dbReference>
<dbReference type="Proteomes" id="UP000250266">
    <property type="component" value="Unassembled WGS sequence"/>
</dbReference>
<evidence type="ECO:0000313" key="4">
    <source>
        <dbReference type="Proteomes" id="UP000250266"/>
    </source>
</evidence>
<feature type="compositionally biased region" description="Polar residues" evidence="1">
    <location>
        <begin position="381"/>
        <end position="390"/>
    </location>
</feature>
<feature type="domain" description="SPIN90/Ldb17 leucine-rich" evidence="2">
    <location>
        <begin position="193"/>
        <end position="337"/>
    </location>
</feature>
<organism evidence="3 4">
    <name type="scientific">Lepidopterella palustris CBS 459.81</name>
    <dbReference type="NCBI Taxonomy" id="1314670"/>
    <lineage>
        <taxon>Eukaryota</taxon>
        <taxon>Fungi</taxon>
        <taxon>Dikarya</taxon>
        <taxon>Ascomycota</taxon>
        <taxon>Pezizomycotina</taxon>
        <taxon>Dothideomycetes</taxon>
        <taxon>Pleosporomycetidae</taxon>
        <taxon>Mytilinidiales</taxon>
        <taxon>Argynnaceae</taxon>
        <taxon>Lepidopterella</taxon>
    </lineage>
</organism>
<accession>A0A8E2ECN8</accession>
<proteinExistence type="predicted"/>
<dbReference type="PANTHER" id="PTHR13357:SF1">
    <property type="entry name" value="NCK-INTERACTING PROTEIN WITH SH3 DOMAIN"/>
    <property type="match status" value="1"/>
</dbReference>
<evidence type="ECO:0000256" key="1">
    <source>
        <dbReference type="SAM" id="MobiDB-lite"/>
    </source>
</evidence>
<reference evidence="3 4" key="1">
    <citation type="journal article" date="2016" name="Nat. Commun.">
        <title>Ectomycorrhizal ecology is imprinted in the genome of the dominant symbiotic fungus Cenococcum geophilum.</title>
        <authorList>
            <consortium name="DOE Joint Genome Institute"/>
            <person name="Peter M."/>
            <person name="Kohler A."/>
            <person name="Ohm R.A."/>
            <person name="Kuo A."/>
            <person name="Krutzmann J."/>
            <person name="Morin E."/>
            <person name="Arend M."/>
            <person name="Barry K.W."/>
            <person name="Binder M."/>
            <person name="Choi C."/>
            <person name="Clum A."/>
            <person name="Copeland A."/>
            <person name="Grisel N."/>
            <person name="Haridas S."/>
            <person name="Kipfer T."/>
            <person name="LaButti K."/>
            <person name="Lindquist E."/>
            <person name="Lipzen A."/>
            <person name="Maire R."/>
            <person name="Meier B."/>
            <person name="Mihaltcheva S."/>
            <person name="Molinier V."/>
            <person name="Murat C."/>
            <person name="Poggeler S."/>
            <person name="Quandt C.A."/>
            <person name="Sperisen C."/>
            <person name="Tritt A."/>
            <person name="Tisserant E."/>
            <person name="Crous P.W."/>
            <person name="Henrissat B."/>
            <person name="Nehls U."/>
            <person name="Egli S."/>
            <person name="Spatafora J.W."/>
            <person name="Grigoriev I.V."/>
            <person name="Martin F.M."/>
        </authorList>
    </citation>
    <scope>NUCLEOTIDE SEQUENCE [LARGE SCALE GENOMIC DNA]</scope>
    <source>
        <strain evidence="3 4">CBS 459.81</strain>
    </source>
</reference>
<dbReference type="GO" id="GO:0006897">
    <property type="term" value="P:endocytosis"/>
    <property type="evidence" value="ECO:0007669"/>
    <property type="project" value="TreeGrafter"/>
</dbReference>
<dbReference type="InterPro" id="IPR018556">
    <property type="entry name" value="SPIN90/Ldb17_LRD"/>
</dbReference>
<evidence type="ECO:0000259" key="2">
    <source>
        <dbReference type="Pfam" id="PF09431"/>
    </source>
</evidence>
<dbReference type="Pfam" id="PF09431">
    <property type="entry name" value="SPIN90_LRD"/>
    <property type="match status" value="1"/>
</dbReference>
<dbReference type="GO" id="GO:0051666">
    <property type="term" value="P:actin cortical patch localization"/>
    <property type="evidence" value="ECO:0007669"/>
    <property type="project" value="TreeGrafter"/>
</dbReference>
<dbReference type="OrthoDB" id="445362at2759"/>
<dbReference type="PANTHER" id="PTHR13357">
    <property type="entry name" value="SH3 ADAPTER PROTEIN SPIN90 NCK INTERACTING PROTEIN WITH SH3 DOMAIN"/>
    <property type="match status" value="1"/>
</dbReference>
<keyword evidence="4" id="KW-1185">Reference proteome</keyword>
<protein>
    <recommendedName>
        <fullName evidence="2">SPIN90/Ldb17 leucine-rich domain-containing protein</fullName>
    </recommendedName>
</protein>